<gene>
    <name evidence="8" type="ORF">E1283_24420</name>
</gene>
<dbReference type="Pfam" id="PF03852">
    <property type="entry name" value="Vsr"/>
    <property type="match status" value="1"/>
</dbReference>
<dbReference type="SUPFAM" id="SSF52980">
    <property type="entry name" value="Restriction endonuclease-like"/>
    <property type="match status" value="1"/>
</dbReference>
<reference evidence="8 9" key="1">
    <citation type="submission" date="2019-03" db="EMBL/GenBank/DDBJ databases">
        <title>Draft genome sequences of novel Actinobacteria.</title>
        <authorList>
            <person name="Sahin N."/>
            <person name="Ay H."/>
            <person name="Saygin H."/>
        </authorList>
    </citation>
    <scope>NUCLEOTIDE SEQUENCE [LARGE SCALE GENOMIC DNA]</scope>
    <source>
        <strain evidence="8 9">DSM 41900</strain>
    </source>
</reference>
<keyword evidence="1" id="KW-0540">Nuclease</keyword>
<keyword evidence="5" id="KW-0234">DNA repair</keyword>
<accession>A0A4R4T7Q4</accession>
<evidence type="ECO:0000313" key="8">
    <source>
        <dbReference type="EMBL" id="TDC70693.1"/>
    </source>
</evidence>
<keyword evidence="2 8" id="KW-0255">Endonuclease</keyword>
<dbReference type="GO" id="GO:0006298">
    <property type="term" value="P:mismatch repair"/>
    <property type="evidence" value="ECO:0007669"/>
    <property type="project" value="InterPro"/>
</dbReference>
<comment type="caution">
    <text evidence="8">The sequence shown here is derived from an EMBL/GenBank/DDBJ whole genome shotgun (WGS) entry which is preliminary data.</text>
</comment>
<feature type="compositionally biased region" description="Acidic residues" evidence="7">
    <location>
        <begin position="277"/>
        <end position="286"/>
    </location>
</feature>
<keyword evidence="4" id="KW-0378">Hydrolase</keyword>
<dbReference type="GO" id="GO:0016787">
    <property type="term" value="F:hydrolase activity"/>
    <property type="evidence" value="ECO:0007669"/>
    <property type="project" value="UniProtKB-KW"/>
</dbReference>
<evidence type="ECO:0000256" key="6">
    <source>
        <dbReference type="ARBA" id="ARBA00029466"/>
    </source>
</evidence>
<evidence type="ECO:0000256" key="4">
    <source>
        <dbReference type="ARBA" id="ARBA00022801"/>
    </source>
</evidence>
<dbReference type="CDD" id="cd00221">
    <property type="entry name" value="Vsr"/>
    <property type="match status" value="1"/>
</dbReference>
<evidence type="ECO:0000313" key="9">
    <source>
        <dbReference type="Proteomes" id="UP000295345"/>
    </source>
</evidence>
<keyword evidence="3" id="KW-0227">DNA damage</keyword>
<dbReference type="EMBL" id="SMKI01000300">
    <property type="protein sequence ID" value="TDC70693.1"/>
    <property type="molecule type" value="Genomic_DNA"/>
</dbReference>
<dbReference type="OrthoDB" id="9801520at2"/>
<dbReference type="Gene3D" id="3.40.960.10">
    <property type="entry name" value="VSR Endonuclease"/>
    <property type="match status" value="1"/>
</dbReference>
<evidence type="ECO:0000256" key="5">
    <source>
        <dbReference type="ARBA" id="ARBA00023204"/>
    </source>
</evidence>
<feature type="region of interest" description="Disordered" evidence="7">
    <location>
        <begin position="1"/>
        <end position="42"/>
    </location>
</feature>
<feature type="region of interest" description="Disordered" evidence="7">
    <location>
        <begin position="256"/>
        <end position="286"/>
    </location>
</feature>
<sequence length="286" mass="32449">MREQGAGGRWKEQLPPERAYKRRAGAVAPAVEQDRAAGGRGRRHVALSDGRFARASISLRLYRRTRRIRAYLRWSRDGKTQERYVCEVEHASRGENLAEAWQRAKERGLLAGETLPPESTASSPEVRAAMRANRGKDTGPEMALRRLLYHRGLRYRVNSRPLAEIRRKADLIFPSDHVAVFVDGCFWHGCPDHYRPAVKNADFWREKIDGNRARDAETNEKLLEAGWKVIRVWEHEDPARAADTIDQLLRRSRVSGVRRGATPPDVERACDGALQASDDDPAVAQD</sequence>
<organism evidence="8 9">
    <name type="scientific">Streptomyces hainanensis</name>
    <dbReference type="NCBI Taxonomy" id="402648"/>
    <lineage>
        <taxon>Bacteria</taxon>
        <taxon>Bacillati</taxon>
        <taxon>Actinomycetota</taxon>
        <taxon>Actinomycetes</taxon>
        <taxon>Kitasatosporales</taxon>
        <taxon>Streptomycetaceae</taxon>
        <taxon>Streptomyces</taxon>
    </lineage>
</organism>
<dbReference type="NCBIfam" id="TIGR00632">
    <property type="entry name" value="vsr"/>
    <property type="match status" value="1"/>
</dbReference>
<proteinExistence type="inferred from homology"/>
<dbReference type="Proteomes" id="UP000295345">
    <property type="component" value="Unassembled WGS sequence"/>
</dbReference>
<evidence type="ECO:0000256" key="7">
    <source>
        <dbReference type="SAM" id="MobiDB-lite"/>
    </source>
</evidence>
<feature type="compositionally biased region" description="Basic and acidic residues" evidence="7">
    <location>
        <begin position="1"/>
        <end position="19"/>
    </location>
</feature>
<dbReference type="InterPro" id="IPR011335">
    <property type="entry name" value="Restrct_endonuc-II-like"/>
</dbReference>
<protein>
    <submittedName>
        <fullName evidence="8">Very short patch repair endonuclease</fullName>
    </submittedName>
</protein>
<dbReference type="GO" id="GO:0004519">
    <property type="term" value="F:endonuclease activity"/>
    <property type="evidence" value="ECO:0007669"/>
    <property type="project" value="UniProtKB-KW"/>
</dbReference>
<evidence type="ECO:0000256" key="1">
    <source>
        <dbReference type="ARBA" id="ARBA00022722"/>
    </source>
</evidence>
<dbReference type="InterPro" id="IPR004603">
    <property type="entry name" value="DNA_mismatch_endonuc_vsr"/>
</dbReference>
<dbReference type="RefSeq" id="WP_132820291.1">
    <property type="nucleotide sequence ID" value="NZ_SMKI01000300.1"/>
</dbReference>
<evidence type="ECO:0000256" key="3">
    <source>
        <dbReference type="ARBA" id="ARBA00022763"/>
    </source>
</evidence>
<evidence type="ECO:0000256" key="2">
    <source>
        <dbReference type="ARBA" id="ARBA00022759"/>
    </source>
</evidence>
<name>A0A4R4T7Q4_9ACTN</name>
<dbReference type="AlphaFoldDB" id="A0A4R4T7Q4"/>
<comment type="similarity">
    <text evidence="6">Belongs to the Vsr family.</text>
</comment>
<keyword evidence="9" id="KW-1185">Reference proteome</keyword>